<dbReference type="CDD" id="cd06171">
    <property type="entry name" value="Sigma70_r4"/>
    <property type="match status" value="1"/>
</dbReference>
<organism evidence="7 8">
    <name type="scientific">Streptomyces indiaensis</name>
    <dbReference type="NCBI Taxonomy" id="284033"/>
    <lineage>
        <taxon>Bacteria</taxon>
        <taxon>Bacillati</taxon>
        <taxon>Actinomycetota</taxon>
        <taxon>Actinomycetes</taxon>
        <taxon>Kitasatosporales</taxon>
        <taxon>Streptomycetaceae</taxon>
        <taxon>Streptomyces</taxon>
    </lineage>
</organism>
<keyword evidence="3" id="KW-0731">Sigma factor</keyword>
<dbReference type="Gene3D" id="1.10.10.10">
    <property type="entry name" value="Winged helix-like DNA-binding domain superfamily/Winged helix DNA-binding domain"/>
    <property type="match status" value="1"/>
</dbReference>
<proteinExistence type="inferred from homology"/>
<keyword evidence="4" id="KW-0238">DNA-binding</keyword>
<protein>
    <submittedName>
        <fullName evidence="7">SigE family RNA polymerase sigma factor</fullName>
    </submittedName>
</protein>
<comment type="caution">
    <text evidence="7">The sequence shown here is derived from an EMBL/GenBank/DDBJ whole genome shotgun (WGS) entry which is preliminary data.</text>
</comment>
<keyword evidence="8" id="KW-1185">Reference proteome</keyword>
<dbReference type="InterPro" id="IPR013249">
    <property type="entry name" value="RNA_pol_sigma70_r4_t2"/>
</dbReference>
<reference evidence="7 8" key="1">
    <citation type="journal article" date="2019" name="Int. J. Syst. Evol. Microbiol.">
        <title>The Global Catalogue of Microorganisms (GCM) 10K type strain sequencing project: providing services to taxonomists for standard genome sequencing and annotation.</title>
        <authorList>
            <consortium name="The Broad Institute Genomics Platform"/>
            <consortium name="The Broad Institute Genome Sequencing Center for Infectious Disease"/>
            <person name="Wu L."/>
            <person name="Ma J."/>
        </authorList>
    </citation>
    <scope>NUCLEOTIDE SEQUENCE [LARGE SCALE GENOMIC DNA]</scope>
    <source>
        <strain evidence="7 8">JCM 3053</strain>
    </source>
</reference>
<gene>
    <name evidence="7" type="ORF">GCM10010104_33820</name>
</gene>
<feature type="domain" description="RNA polymerase sigma factor 70 region 4 type 2" evidence="6">
    <location>
        <begin position="128"/>
        <end position="179"/>
    </location>
</feature>
<dbReference type="RefSeq" id="WP_234846623.1">
    <property type="nucleotide sequence ID" value="NZ_BAAART010000070.1"/>
</dbReference>
<evidence type="ECO:0000256" key="5">
    <source>
        <dbReference type="ARBA" id="ARBA00023163"/>
    </source>
</evidence>
<evidence type="ECO:0000256" key="4">
    <source>
        <dbReference type="ARBA" id="ARBA00023125"/>
    </source>
</evidence>
<accession>A0ABN3DNZ2</accession>
<name>A0ABN3DNZ2_9ACTN</name>
<dbReference type="EMBL" id="BAAART010000070">
    <property type="protein sequence ID" value="GAA2236216.1"/>
    <property type="molecule type" value="Genomic_DNA"/>
</dbReference>
<dbReference type="SUPFAM" id="SSF88659">
    <property type="entry name" value="Sigma3 and sigma4 domains of RNA polymerase sigma factors"/>
    <property type="match status" value="1"/>
</dbReference>
<keyword evidence="2" id="KW-0805">Transcription regulation</keyword>
<evidence type="ECO:0000256" key="3">
    <source>
        <dbReference type="ARBA" id="ARBA00023082"/>
    </source>
</evidence>
<dbReference type="InterPro" id="IPR013325">
    <property type="entry name" value="RNA_pol_sigma_r2"/>
</dbReference>
<dbReference type="InterPro" id="IPR013324">
    <property type="entry name" value="RNA_pol_sigma_r3/r4-like"/>
</dbReference>
<dbReference type="Gene3D" id="1.10.1740.10">
    <property type="match status" value="1"/>
</dbReference>
<keyword evidence="5" id="KW-0804">Transcription</keyword>
<dbReference type="InterPro" id="IPR039425">
    <property type="entry name" value="RNA_pol_sigma-70-like"/>
</dbReference>
<dbReference type="InterPro" id="IPR014284">
    <property type="entry name" value="RNA_pol_sigma-70_dom"/>
</dbReference>
<dbReference type="NCBIfam" id="TIGR02937">
    <property type="entry name" value="sigma70-ECF"/>
    <property type="match status" value="1"/>
</dbReference>
<evidence type="ECO:0000256" key="1">
    <source>
        <dbReference type="ARBA" id="ARBA00010641"/>
    </source>
</evidence>
<dbReference type="SUPFAM" id="SSF88946">
    <property type="entry name" value="Sigma2 domain of RNA polymerase sigma factors"/>
    <property type="match status" value="1"/>
</dbReference>
<evidence type="ECO:0000259" key="6">
    <source>
        <dbReference type="Pfam" id="PF08281"/>
    </source>
</evidence>
<evidence type="ECO:0000313" key="7">
    <source>
        <dbReference type="EMBL" id="GAA2236216.1"/>
    </source>
</evidence>
<comment type="similarity">
    <text evidence="1">Belongs to the sigma-70 factor family. ECF subfamily.</text>
</comment>
<dbReference type="InterPro" id="IPR036388">
    <property type="entry name" value="WH-like_DNA-bd_sf"/>
</dbReference>
<dbReference type="Proteomes" id="UP001501474">
    <property type="component" value="Unassembled WGS sequence"/>
</dbReference>
<sequence length="191" mass="21240">MDEPTTTEYAVAKRVKKVAPRRPTEGAQLLGQRAEFALFYYRHVAGMIRFVMRLGATPHEAADAVHTAFTEAFPRWAQITAPNAWLRTVATRSYLRQTAGREHPTALMPDLPGDASPLEAVTLKEEEQRVYTALASLPPRQRHVMAWHLDGFTHSEIATALGTTPEAVRQNYARARAALKHSLGLASKEGR</sequence>
<dbReference type="PANTHER" id="PTHR43133:SF8">
    <property type="entry name" value="RNA POLYMERASE SIGMA FACTOR HI_1459-RELATED"/>
    <property type="match status" value="1"/>
</dbReference>
<dbReference type="Pfam" id="PF08281">
    <property type="entry name" value="Sigma70_r4_2"/>
    <property type="match status" value="1"/>
</dbReference>
<dbReference type="PANTHER" id="PTHR43133">
    <property type="entry name" value="RNA POLYMERASE ECF-TYPE SIGMA FACTO"/>
    <property type="match status" value="1"/>
</dbReference>
<evidence type="ECO:0000313" key="8">
    <source>
        <dbReference type="Proteomes" id="UP001501474"/>
    </source>
</evidence>
<evidence type="ECO:0000256" key="2">
    <source>
        <dbReference type="ARBA" id="ARBA00023015"/>
    </source>
</evidence>